<feature type="region of interest" description="Disordered" evidence="11">
    <location>
        <begin position="137"/>
        <end position="161"/>
    </location>
</feature>
<dbReference type="InterPro" id="IPR036640">
    <property type="entry name" value="ABC1_TM_sf"/>
</dbReference>
<sequence>MDSQILFSSPVEATAKEQDYWCTSSTGPAWDGVDFSQCFKRKYLDALLPFLFLVLSLLFIALTLLYLLITRLLRPKSLPTPTTSRTRRPSTASALSTRSTASHSVEIKKAGPSAIAEAENEVIFSVVQEQSPDLTPAEVRSFGGEDSSSAPAFEEDDEDEERGPLTVRIAFRAMWGTKKDVLNVLGSGAVLGVQIWRLVRDWQGVGGRWEVVGVAAWGWALLLTLAKLGLSYTQRLHALLSPSSPHRPLSSTYTTIEFHVIPWFLLATSIAFFDVRSALIDFYSHHHRRHHHHESAVSLHIEIILFALSFALFLLEFTAPRPSRFSSRSSRMAPLPATSTSPNGIDGTLPRPPELHASLLSLATFSYLESWMFRTAFPSLTGAPPISMSTVPDLRPDDKTARVLLSYRRDVAALGRLWKGANEQGGLTPKLFWHFRHQLLVQQAWSYLRVAVVCLPPLFLKGLLAHIGKRARREEAPMHLALLWAFGMVFFQIVASLAASQSLYIGRRICIRLRSIIIGEVFTKALRRKDMAGSSAAKDEPAAAAEGAEPAEVDVEAAAGAAKDEKAAAAALEEELEKASSGKILNLISVDTYRLSEVCAYLHFIWPELSLTIVVTLGLLFSVLGWSAIAGVAVLILITPMQAAVSRLFYVYQKKLLAAADARLNLATEVISSVRIVKYFAWEQKFLEMMNDTRQKELDALWSRAITMVYGGILMFGAPVIVSVATFVFHTKVLHRDLTAETAFTALALFNILRGPLEGFTDMLVNVLQAHVSLKRIDEFLAEEETAKYAVLREPSSPEDPIIGFVAGNFTWSDEQAAKDDPTVFRIHDLSLNFPVGKLSIVLGPVGSGKTTLLLSLLGETNCLSGSSFLPSPVVRASGEDPSILTDTTAYAAQSAWLMSETIRANILFGSEMNEKRYQEVLEVCALKPDLAQFELGDDTEVGEKGTVLSGGQKARIALARAIYSPAKHILLDDVLSAVDSHTAQHLVQKCLTGRLMRHRTCILVTHAVDLCLPVSAFFVSMDNGVVVASGTPDQLSATDKDLLAVAAAEEHPEVNASAIMIEAIAEGETDEELLQQQQEEKRKRQEKLKLVKDETQSEGAVSKEVYLMYLQAMGGWSWFAASISVFVLAQLAEVGVSIALRYWAGSYDDKQADSVGALAVAAVHHSVNRWRQVPNHLVSFVHSSSSSSPSTSMVLDEPNAVHSSDYWLKLYCLLAVINLALYGGRVAFFLYRGVVASKVIYTGLIANILGARIRFFDSTPTGRILNRLSKDIETIDQDVASCIMFLLLECLSVFAIIGTISSVLPIFLTFALVIVLSYWAIGYIYLASSRELKRSDSVTKSPIFSVFGEVLNGVSTIRAYGDSTRFAKTLFALLDRNNRPFFSLWQGNRWLSVRVDIAGSMVTLAASLFVLASANMDAALAGFIVSFAIAFNERILWVVRLWSVVEVNANSIERVQEYLQLEQEDQGGLSPPAIWPSREGSIEIEGLTASYSPDLPPVLKNVSFKVLPREKIGICGRTGSGKSTLGLSFFRFIEPSSGRIVIDGQDINKLKLSDLRSRLTIVAQESALFAGTLRFNLDPFDAYEDSDIWDALRRVQMAAPIGQTPRPTPGPSRAASPTRRGSQGSSEGATLADDSGSDRFVVKTLSMSVSEGGKNFSAGQRQLLALARGILKLRTSSILILDESTASLDQATDEHIQKTIREEMQDATILCIAHRLRTIIDMDKIVVLGAGELLEFDSPANLLEKDDSVFADLCRKSGEYDELKELAMAKRDVGKV</sequence>
<evidence type="ECO:0000256" key="3">
    <source>
        <dbReference type="ARBA" id="ARBA00022692"/>
    </source>
</evidence>
<dbReference type="GO" id="GO:0016887">
    <property type="term" value="F:ATP hydrolysis activity"/>
    <property type="evidence" value="ECO:0007669"/>
    <property type="project" value="InterPro"/>
</dbReference>
<dbReference type="OrthoDB" id="6500128at2759"/>
<dbReference type="PANTHER" id="PTHR24223:SF353">
    <property type="entry name" value="ABC TRANSPORTER ATP-BINDING PROTEIN_PERMEASE VMR1-RELATED"/>
    <property type="match status" value="1"/>
</dbReference>
<evidence type="ECO:0000259" key="13">
    <source>
        <dbReference type="PROSITE" id="PS50893"/>
    </source>
</evidence>
<evidence type="ECO:0000256" key="5">
    <source>
        <dbReference type="ARBA" id="ARBA00022741"/>
    </source>
</evidence>
<feature type="transmembrane region" description="Helical" evidence="12">
    <location>
        <begin position="46"/>
        <end position="69"/>
    </location>
</feature>
<dbReference type="InterPro" id="IPR027417">
    <property type="entry name" value="P-loop_NTPase"/>
</dbReference>
<proteinExistence type="predicted"/>
<dbReference type="InterPro" id="IPR050173">
    <property type="entry name" value="ABC_transporter_C-like"/>
</dbReference>
<feature type="transmembrane region" description="Helical" evidence="12">
    <location>
        <begin position="1419"/>
        <end position="1440"/>
    </location>
</feature>
<feature type="domain" description="ABC transmembrane type-1" evidence="14">
    <location>
        <begin position="1121"/>
        <end position="1447"/>
    </location>
</feature>
<dbReference type="Proteomes" id="UP000193467">
    <property type="component" value="Unassembled WGS sequence"/>
</dbReference>
<evidence type="ECO:0000313" key="15">
    <source>
        <dbReference type="EMBL" id="ORY89119.1"/>
    </source>
</evidence>
<keyword evidence="16" id="KW-1185">Reference proteome</keyword>
<feature type="region of interest" description="Disordered" evidence="11">
    <location>
        <begin position="1601"/>
        <end position="1636"/>
    </location>
</feature>
<comment type="caution">
    <text evidence="15">The sequence shown here is derived from an EMBL/GenBank/DDBJ whole genome shotgun (WGS) entry which is preliminary data.</text>
</comment>
<feature type="transmembrane region" description="Helical" evidence="12">
    <location>
        <begin position="1240"/>
        <end position="1258"/>
    </location>
</feature>
<evidence type="ECO:0000259" key="14">
    <source>
        <dbReference type="PROSITE" id="PS50929"/>
    </source>
</evidence>
<evidence type="ECO:0000256" key="4">
    <source>
        <dbReference type="ARBA" id="ARBA00022737"/>
    </source>
</evidence>
<keyword evidence="8 12" id="KW-0472">Membrane</keyword>
<feature type="domain" description="ABC transporter" evidence="13">
    <location>
        <begin position="1483"/>
        <end position="1756"/>
    </location>
</feature>
<evidence type="ECO:0008006" key="17">
    <source>
        <dbReference type="Google" id="ProtNLM"/>
    </source>
</evidence>
<keyword evidence="7 12" id="KW-1133">Transmembrane helix</keyword>
<dbReference type="CDD" id="cd18604">
    <property type="entry name" value="ABC_6TM_VMR1_D2_like"/>
    <property type="match status" value="1"/>
</dbReference>
<dbReference type="SUPFAM" id="SSF52540">
    <property type="entry name" value="P-loop containing nucleoside triphosphate hydrolases"/>
    <property type="match status" value="2"/>
</dbReference>
<evidence type="ECO:0000256" key="6">
    <source>
        <dbReference type="ARBA" id="ARBA00022840"/>
    </source>
</evidence>
<keyword evidence="3 12" id="KW-0812">Transmembrane</keyword>
<dbReference type="InterPro" id="IPR011527">
    <property type="entry name" value="ABC1_TM_dom"/>
</dbReference>
<dbReference type="STRING" id="106004.A0A1Y2FYJ1"/>
<feature type="transmembrane region" description="Helical" evidence="12">
    <location>
        <begin position="446"/>
        <end position="468"/>
    </location>
</feature>
<feature type="compositionally biased region" description="Low complexity" evidence="11">
    <location>
        <begin position="79"/>
        <end position="102"/>
    </location>
</feature>
<gene>
    <name evidence="15" type="ORF">BCR35DRAFT_288428</name>
</gene>
<dbReference type="Pfam" id="PF00005">
    <property type="entry name" value="ABC_tran"/>
    <property type="match status" value="2"/>
</dbReference>
<dbReference type="PANTHER" id="PTHR24223">
    <property type="entry name" value="ATP-BINDING CASSETTE SUB-FAMILY C"/>
    <property type="match status" value="1"/>
</dbReference>
<feature type="transmembrane region" description="Helical" evidence="12">
    <location>
        <begin position="251"/>
        <end position="273"/>
    </location>
</feature>
<dbReference type="GO" id="GO:0000329">
    <property type="term" value="C:fungal-type vacuole membrane"/>
    <property type="evidence" value="ECO:0007669"/>
    <property type="project" value="TreeGrafter"/>
</dbReference>
<dbReference type="PROSITE" id="PS50893">
    <property type="entry name" value="ABC_TRANSPORTER_2"/>
    <property type="match status" value="2"/>
</dbReference>
<dbReference type="InterPro" id="IPR017871">
    <property type="entry name" value="ABC_transporter-like_CS"/>
</dbReference>
<dbReference type="SMART" id="SM00382">
    <property type="entry name" value="AAA"/>
    <property type="match status" value="2"/>
</dbReference>
<keyword evidence="5" id="KW-0547">Nucleotide-binding</keyword>
<feature type="transmembrane region" description="Helical" evidence="12">
    <location>
        <begin position="181"/>
        <end position="199"/>
    </location>
</feature>
<keyword evidence="6" id="KW-0067">ATP-binding</keyword>
<reference evidence="15 16" key="1">
    <citation type="submission" date="2016-07" db="EMBL/GenBank/DDBJ databases">
        <title>Pervasive Adenine N6-methylation of Active Genes in Fungi.</title>
        <authorList>
            <consortium name="DOE Joint Genome Institute"/>
            <person name="Mondo S.J."/>
            <person name="Dannebaum R.O."/>
            <person name="Kuo R.C."/>
            <person name="Labutti K."/>
            <person name="Haridas S."/>
            <person name="Kuo A."/>
            <person name="Salamov A."/>
            <person name="Ahrendt S.R."/>
            <person name="Lipzen A."/>
            <person name="Sullivan W."/>
            <person name="Andreopoulos W.B."/>
            <person name="Clum A."/>
            <person name="Lindquist E."/>
            <person name="Daum C."/>
            <person name="Ramamoorthy G.K."/>
            <person name="Gryganskyi A."/>
            <person name="Culley D."/>
            <person name="Magnuson J.K."/>
            <person name="James T.Y."/>
            <person name="O'Malley M.A."/>
            <person name="Stajich J.E."/>
            <person name="Spatafora J.W."/>
            <person name="Visel A."/>
            <person name="Grigoriev I.V."/>
        </authorList>
    </citation>
    <scope>NUCLEOTIDE SEQUENCE [LARGE SCALE GENOMIC DNA]</scope>
    <source>
        <strain evidence="15 16">62-1032</strain>
    </source>
</reference>
<feature type="transmembrane region" description="Helical" evidence="12">
    <location>
        <begin position="297"/>
        <end position="319"/>
    </location>
</feature>
<evidence type="ECO:0000256" key="1">
    <source>
        <dbReference type="ARBA" id="ARBA00004141"/>
    </source>
</evidence>
<evidence type="ECO:0000256" key="10">
    <source>
        <dbReference type="SAM" id="Coils"/>
    </source>
</evidence>
<keyword evidence="4" id="KW-0677">Repeat</keyword>
<dbReference type="CDD" id="cd03250">
    <property type="entry name" value="ABCC_MRP_domain1"/>
    <property type="match status" value="1"/>
</dbReference>
<keyword evidence="9" id="KW-0325">Glycoprotein</keyword>
<keyword evidence="10" id="KW-0175">Coiled coil</keyword>
<feature type="region of interest" description="Disordered" evidence="11">
    <location>
        <begin position="323"/>
        <end position="348"/>
    </location>
</feature>
<dbReference type="PROSITE" id="PS50929">
    <property type="entry name" value="ABC_TM1F"/>
    <property type="match status" value="2"/>
</dbReference>
<organism evidence="15 16">
    <name type="scientific">Leucosporidium creatinivorum</name>
    <dbReference type="NCBI Taxonomy" id="106004"/>
    <lineage>
        <taxon>Eukaryota</taxon>
        <taxon>Fungi</taxon>
        <taxon>Dikarya</taxon>
        <taxon>Basidiomycota</taxon>
        <taxon>Pucciniomycotina</taxon>
        <taxon>Microbotryomycetes</taxon>
        <taxon>Leucosporidiales</taxon>
        <taxon>Leucosporidium</taxon>
    </lineage>
</organism>
<evidence type="ECO:0000256" key="12">
    <source>
        <dbReference type="SAM" id="Phobius"/>
    </source>
</evidence>
<dbReference type="Gene3D" id="1.20.1560.10">
    <property type="entry name" value="ABC transporter type 1, transmembrane domain"/>
    <property type="match status" value="2"/>
</dbReference>
<feature type="region of interest" description="Disordered" evidence="11">
    <location>
        <begin position="79"/>
        <end position="106"/>
    </location>
</feature>
<dbReference type="GO" id="GO:0005524">
    <property type="term" value="F:ATP binding"/>
    <property type="evidence" value="ECO:0007669"/>
    <property type="project" value="UniProtKB-KW"/>
</dbReference>
<evidence type="ECO:0000256" key="7">
    <source>
        <dbReference type="ARBA" id="ARBA00022989"/>
    </source>
</evidence>
<feature type="transmembrane region" description="Helical" evidence="12">
    <location>
        <begin position="702"/>
        <end position="729"/>
    </location>
</feature>
<feature type="domain" description="ABC transmembrane type-1" evidence="14">
    <location>
        <begin position="455"/>
        <end position="769"/>
    </location>
</feature>
<dbReference type="FunFam" id="3.40.50.300:FF:000825">
    <property type="entry name" value="ABC bile acid transporter"/>
    <property type="match status" value="1"/>
</dbReference>
<protein>
    <recommendedName>
        <fullName evidence="17">P-loop containing nucleoside triphosphate hydrolase protein</fullName>
    </recommendedName>
</protein>
<feature type="transmembrane region" description="Helical" evidence="12">
    <location>
        <begin position="211"/>
        <end position="230"/>
    </location>
</feature>
<feature type="compositionally biased region" description="Polar residues" evidence="11">
    <location>
        <begin position="1620"/>
        <end position="1629"/>
    </location>
</feature>
<feature type="transmembrane region" description="Helical" evidence="12">
    <location>
        <begin position="480"/>
        <end position="505"/>
    </location>
</feature>
<evidence type="ECO:0000256" key="2">
    <source>
        <dbReference type="ARBA" id="ARBA00022448"/>
    </source>
</evidence>
<feature type="coiled-coil region" evidence="10">
    <location>
        <begin position="555"/>
        <end position="582"/>
    </location>
</feature>
<feature type="transmembrane region" description="Helical" evidence="12">
    <location>
        <begin position="1307"/>
        <end position="1327"/>
    </location>
</feature>
<evidence type="ECO:0000256" key="8">
    <source>
        <dbReference type="ARBA" id="ARBA00023136"/>
    </source>
</evidence>
<feature type="transmembrane region" description="Helical" evidence="12">
    <location>
        <begin position="1117"/>
        <end position="1141"/>
    </location>
</feature>
<keyword evidence="2" id="KW-0813">Transport</keyword>
<dbReference type="Pfam" id="PF00664">
    <property type="entry name" value="ABC_membrane"/>
    <property type="match status" value="2"/>
</dbReference>
<evidence type="ECO:0000256" key="11">
    <source>
        <dbReference type="SAM" id="MobiDB-lite"/>
    </source>
</evidence>
<dbReference type="PROSITE" id="PS00211">
    <property type="entry name" value="ABC_TRANSPORTER_1"/>
    <property type="match status" value="2"/>
</dbReference>
<dbReference type="CDD" id="cd03244">
    <property type="entry name" value="ABCC_MRP_domain2"/>
    <property type="match status" value="1"/>
</dbReference>
<dbReference type="InParanoid" id="A0A1Y2FYJ1"/>
<feature type="transmembrane region" description="Helical" evidence="12">
    <location>
        <begin position="1211"/>
        <end position="1234"/>
    </location>
</feature>
<feature type="transmembrane region" description="Helical" evidence="12">
    <location>
        <begin position="1279"/>
        <end position="1301"/>
    </location>
</feature>
<dbReference type="EMBL" id="MCGR01000007">
    <property type="protein sequence ID" value="ORY89119.1"/>
    <property type="molecule type" value="Genomic_DNA"/>
</dbReference>
<comment type="subcellular location">
    <subcellularLocation>
        <location evidence="1">Membrane</location>
        <topology evidence="1">Multi-pass membrane protein</topology>
    </subcellularLocation>
</comment>
<evidence type="ECO:0000313" key="16">
    <source>
        <dbReference type="Proteomes" id="UP000193467"/>
    </source>
</evidence>
<dbReference type="CDD" id="cd18596">
    <property type="entry name" value="ABC_6TM_VMR1_D1_like"/>
    <property type="match status" value="1"/>
</dbReference>
<feature type="transmembrane region" description="Helical" evidence="12">
    <location>
        <begin position="629"/>
        <end position="652"/>
    </location>
</feature>
<name>A0A1Y2FYJ1_9BASI</name>
<evidence type="ECO:0000256" key="9">
    <source>
        <dbReference type="ARBA" id="ARBA00023180"/>
    </source>
</evidence>
<dbReference type="SUPFAM" id="SSF90123">
    <property type="entry name" value="ABC transporter transmembrane region"/>
    <property type="match status" value="2"/>
</dbReference>
<accession>A0A1Y2FYJ1</accession>
<dbReference type="GO" id="GO:0140359">
    <property type="term" value="F:ABC-type transporter activity"/>
    <property type="evidence" value="ECO:0007669"/>
    <property type="project" value="InterPro"/>
</dbReference>
<feature type="domain" description="ABC transporter" evidence="13">
    <location>
        <begin position="812"/>
        <end position="1049"/>
    </location>
</feature>
<dbReference type="InterPro" id="IPR003593">
    <property type="entry name" value="AAA+_ATPase"/>
</dbReference>
<dbReference type="InterPro" id="IPR003439">
    <property type="entry name" value="ABC_transporter-like_ATP-bd"/>
</dbReference>
<dbReference type="Gene3D" id="3.40.50.300">
    <property type="entry name" value="P-loop containing nucleotide triphosphate hydrolases"/>
    <property type="match status" value="2"/>
</dbReference>
<feature type="transmembrane region" description="Helical" evidence="12">
    <location>
        <begin position="604"/>
        <end position="623"/>
    </location>
</feature>